<evidence type="ECO:0000313" key="8">
    <source>
        <dbReference type="EMBL" id="PRM97560.1"/>
    </source>
</evidence>
<keyword evidence="4 6" id="KW-1133">Transmembrane helix</keyword>
<evidence type="ECO:0000256" key="6">
    <source>
        <dbReference type="SAM" id="Phobius"/>
    </source>
</evidence>
<sequence length="261" mass="30682">MENSKNTISKKLFVAVETFFNDDTSYYAASLSFFTIFSILPIIALGIAIISQFPEFNSYLDMFTNFLLNFLNPTHSDEIVNTLKNFISNSDKLGFIGIFYMLFVYIMFFKDYDYIVNKIHQTTRRAIYKSFFIYTIFFILFPAIFIVLNLLLSFNDSNFFKKILLFLFTWLIFFALFKVSANKIISTKAAFISSFLTLSTLSITKNLFVYYVVYNKTYTTIYGSLSTLLFSILWIYISWIIYLYGIKICHKLNMKYLNKVV</sequence>
<organism evidence="8 10">
    <name type="scientific">Aliarcobacter cryaerophilus</name>
    <dbReference type="NCBI Taxonomy" id="28198"/>
    <lineage>
        <taxon>Bacteria</taxon>
        <taxon>Pseudomonadati</taxon>
        <taxon>Campylobacterota</taxon>
        <taxon>Epsilonproteobacteria</taxon>
        <taxon>Campylobacterales</taxon>
        <taxon>Arcobacteraceae</taxon>
        <taxon>Aliarcobacter</taxon>
    </lineage>
</organism>
<feature type="transmembrane region" description="Helical" evidence="6">
    <location>
        <begin position="93"/>
        <end position="110"/>
    </location>
</feature>
<dbReference type="AlphaFoldDB" id="A0A2S9TFG0"/>
<dbReference type="EMBL" id="NXGH01000023">
    <property type="protein sequence ID" value="PRM88860.1"/>
    <property type="molecule type" value="Genomic_DNA"/>
</dbReference>
<evidence type="ECO:0000256" key="3">
    <source>
        <dbReference type="ARBA" id="ARBA00022692"/>
    </source>
</evidence>
<dbReference type="Proteomes" id="UP000238649">
    <property type="component" value="Unassembled WGS sequence"/>
</dbReference>
<feature type="transmembrane region" description="Helical" evidence="6">
    <location>
        <begin position="189"/>
        <end position="213"/>
    </location>
</feature>
<dbReference type="InterPro" id="IPR017039">
    <property type="entry name" value="Virul_fac_BrkB"/>
</dbReference>
<comment type="subcellular location">
    <subcellularLocation>
        <location evidence="1">Cell membrane</location>
        <topology evidence="1">Multi-pass membrane protein</topology>
    </subcellularLocation>
</comment>
<dbReference type="Proteomes" id="UP000239151">
    <property type="component" value="Unassembled WGS sequence"/>
</dbReference>
<dbReference type="GO" id="GO:0005886">
    <property type="term" value="C:plasma membrane"/>
    <property type="evidence" value="ECO:0007669"/>
    <property type="project" value="UniProtKB-SubCell"/>
</dbReference>
<dbReference type="PANTHER" id="PTHR30213:SF0">
    <property type="entry name" value="UPF0761 MEMBRANE PROTEIN YIHY"/>
    <property type="match status" value="1"/>
</dbReference>
<proteinExistence type="predicted"/>
<comment type="caution">
    <text evidence="8">The sequence shown here is derived from an EMBL/GenBank/DDBJ whole genome shotgun (WGS) entry which is preliminary data.</text>
</comment>
<dbReference type="EMBL" id="NXGI01000009">
    <property type="protein sequence ID" value="PRM97560.1"/>
    <property type="molecule type" value="Genomic_DNA"/>
</dbReference>
<dbReference type="NCBIfam" id="TIGR00765">
    <property type="entry name" value="yihY_not_rbn"/>
    <property type="match status" value="1"/>
</dbReference>
<evidence type="ECO:0000313" key="7">
    <source>
        <dbReference type="EMBL" id="PRM88860.1"/>
    </source>
</evidence>
<name>A0A2S9TFG0_9BACT</name>
<accession>A0A2S9TFG0</accession>
<keyword evidence="2" id="KW-1003">Cell membrane</keyword>
<feature type="transmembrane region" description="Helical" evidence="6">
    <location>
        <begin position="225"/>
        <end position="245"/>
    </location>
</feature>
<keyword evidence="5 6" id="KW-0472">Membrane</keyword>
<evidence type="ECO:0000256" key="2">
    <source>
        <dbReference type="ARBA" id="ARBA00022475"/>
    </source>
</evidence>
<feature type="transmembrane region" description="Helical" evidence="6">
    <location>
        <begin position="26"/>
        <end position="50"/>
    </location>
</feature>
<evidence type="ECO:0000313" key="10">
    <source>
        <dbReference type="Proteomes" id="UP000239151"/>
    </source>
</evidence>
<protein>
    <submittedName>
        <fullName evidence="8">Trehalose-6-phosphate synthase</fullName>
    </submittedName>
</protein>
<dbReference type="OrthoDB" id="5372455at2"/>
<gene>
    <name evidence="8" type="ORF">CJ670_05065</name>
    <name evidence="7" type="ORF">CJ671_08095</name>
</gene>
<evidence type="ECO:0000313" key="9">
    <source>
        <dbReference type="Proteomes" id="UP000238649"/>
    </source>
</evidence>
<dbReference type="PANTHER" id="PTHR30213">
    <property type="entry name" value="INNER MEMBRANE PROTEIN YHJD"/>
    <property type="match status" value="1"/>
</dbReference>
<evidence type="ECO:0000256" key="4">
    <source>
        <dbReference type="ARBA" id="ARBA00022989"/>
    </source>
</evidence>
<dbReference type="Pfam" id="PF03631">
    <property type="entry name" value="Virul_fac_BrkB"/>
    <property type="match status" value="1"/>
</dbReference>
<reference evidence="9 10" key="1">
    <citation type="submission" date="2017-09" db="EMBL/GenBank/DDBJ databases">
        <title>Reassesment of A. cryaerophilus.</title>
        <authorList>
            <person name="Perez-Cataluna A."/>
            <person name="Collado L."/>
            <person name="Salgado O."/>
            <person name="Lefinanco V."/>
            <person name="Figueras M.J."/>
        </authorList>
    </citation>
    <scope>NUCLEOTIDE SEQUENCE [LARGE SCALE GENOMIC DNA]</scope>
    <source>
        <strain evidence="8 10">LMG 9065</strain>
        <strain evidence="7 9">LMG 9871</strain>
    </source>
</reference>
<dbReference type="RefSeq" id="WP_105912206.1">
    <property type="nucleotide sequence ID" value="NZ_NXGH01000023.1"/>
</dbReference>
<feature type="transmembrane region" description="Helical" evidence="6">
    <location>
        <begin position="131"/>
        <end position="153"/>
    </location>
</feature>
<keyword evidence="3 6" id="KW-0812">Transmembrane</keyword>
<evidence type="ECO:0000256" key="1">
    <source>
        <dbReference type="ARBA" id="ARBA00004651"/>
    </source>
</evidence>
<evidence type="ECO:0000256" key="5">
    <source>
        <dbReference type="ARBA" id="ARBA00023136"/>
    </source>
</evidence>
<dbReference type="PIRSF" id="PIRSF035875">
    <property type="entry name" value="RNase_BN"/>
    <property type="match status" value="1"/>
</dbReference>
<feature type="transmembrane region" description="Helical" evidence="6">
    <location>
        <begin position="159"/>
        <end position="177"/>
    </location>
</feature>